<feature type="region of interest" description="Disordered" evidence="1">
    <location>
        <begin position="256"/>
        <end position="275"/>
    </location>
</feature>
<keyword evidence="2" id="KW-0732">Signal</keyword>
<feature type="compositionally biased region" description="Acidic residues" evidence="1">
    <location>
        <begin position="262"/>
        <end position="275"/>
    </location>
</feature>
<sequence>MRRVLLCLVVAVLAAACGPVIETRYAYTPPPGSGGMACIQQCEAGRFQCVREARYSQDSCKADAHRRAEHAYHHYLSTLRRGEKPKHSLSYFDNSYACQNVESQCKVDYNDCYAACGGQVVAQPICTSGCEQLKPPMPPGTPVGPALVNGSPVRMQPMRTAETAPRSGKMAREADPSAGMARLAQRYAVSGTNGEDITYEGTVTLRPNGDRFQVRWDIDDVVYNGVGTLVGNRLVIEGRHDGEPFRYDLRIASDGSLSGDWTGDEGEGTEDWEPS</sequence>
<keyword evidence="4" id="KW-1185">Reference proteome</keyword>
<comment type="caution">
    <text evidence="3">The sequence shown here is derived from an EMBL/GenBank/DDBJ whole genome shotgun (WGS) entry which is preliminary data.</text>
</comment>
<dbReference type="Proteomes" id="UP000781958">
    <property type="component" value="Unassembled WGS sequence"/>
</dbReference>
<proteinExistence type="predicted"/>
<feature type="signal peptide" evidence="2">
    <location>
        <begin position="1"/>
        <end position="22"/>
    </location>
</feature>
<evidence type="ECO:0000313" key="3">
    <source>
        <dbReference type="EMBL" id="MBP2293635.1"/>
    </source>
</evidence>
<evidence type="ECO:0000256" key="2">
    <source>
        <dbReference type="SAM" id="SignalP"/>
    </source>
</evidence>
<evidence type="ECO:0000313" key="4">
    <source>
        <dbReference type="Proteomes" id="UP000781958"/>
    </source>
</evidence>
<organism evidence="3 4">
    <name type="scientific">Azospirillum rugosum</name>
    <dbReference type="NCBI Taxonomy" id="416170"/>
    <lineage>
        <taxon>Bacteria</taxon>
        <taxon>Pseudomonadati</taxon>
        <taxon>Pseudomonadota</taxon>
        <taxon>Alphaproteobacteria</taxon>
        <taxon>Rhodospirillales</taxon>
        <taxon>Azospirillaceae</taxon>
        <taxon>Azospirillum</taxon>
    </lineage>
</organism>
<name>A0ABS4SQG9_9PROT</name>
<gene>
    <name evidence="3" type="ORF">J2851_003419</name>
</gene>
<evidence type="ECO:0000256" key="1">
    <source>
        <dbReference type="SAM" id="MobiDB-lite"/>
    </source>
</evidence>
<feature type="region of interest" description="Disordered" evidence="1">
    <location>
        <begin position="158"/>
        <end position="177"/>
    </location>
</feature>
<accession>A0ABS4SQG9</accession>
<reference evidence="3 4" key="1">
    <citation type="submission" date="2021-03" db="EMBL/GenBank/DDBJ databases">
        <title>Genomic Encyclopedia of Type Strains, Phase III (KMG-III): the genomes of soil and plant-associated and newly described type strains.</title>
        <authorList>
            <person name="Whitman W."/>
        </authorList>
    </citation>
    <scope>NUCLEOTIDE SEQUENCE [LARGE SCALE GENOMIC DNA]</scope>
    <source>
        <strain evidence="3 4">IMMIB AFH-6</strain>
    </source>
</reference>
<dbReference type="EMBL" id="JAGINP010000012">
    <property type="protein sequence ID" value="MBP2293635.1"/>
    <property type="molecule type" value="Genomic_DNA"/>
</dbReference>
<dbReference type="PROSITE" id="PS51257">
    <property type="entry name" value="PROKAR_LIPOPROTEIN"/>
    <property type="match status" value="1"/>
</dbReference>
<dbReference type="RefSeq" id="WP_209767567.1">
    <property type="nucleotide sequence ID" value="NZ_JAGINP010000012.1"/>
</dbReference>
<feature type="chain" id="PRO_5046115331" description="Lipoprotein" evidence="2">
    <location>
        <begin position="23"/>
        <end position="275"/>
    </location>
</feature>
<protein>
    <recommendedName>
        <fullName evidence="5">Lipoprotein</fullName>
    </recommendedName>
</protein>
<evidence type="ECO:0008006" key="5">
    <source>
        <dbReference type="Google" id="ProtNLM"/>
    </source>
</evidence>